<proteinExistence type="predicted"/>
<reference evidence="1 2" key="1">
    <citation type="submission" date="2020-07" db="EMBL/GenBank/DDBJ databases">
        <title>Sequencing the genomes of 1000 actinobacteria strains.</title>
        <authorList>
            <person name="Klenk H.-P."/>
        </authorList>
    </citation>
    <scope>NUCLEOTIDE SEQUENCE [LARGE SCALE GENOMIC DNA]</scope>
    <source>
        <strain evidence="1 2">DSM 44121</strain>
    </source>
</reference>
<evidence type="ECO:0000313" key="2">
    <source>
        <dbReference type="Proteomes" id="UP000540568"/>
    </source>
</evidence>
<name>A0A7W3PBY3_9MICO</name>
<organism evidence="1 2">
    <name type="scientific">Promicromonospora sukumoe</name>
    <dbReference type="NCBI Taxonomy" id="88382"/>
    <lineage>
        <taxon>Bacteria</taxon>
        <taxon>Bacillati</taxon>
        <taxon>Actinomycetota</taxon>
        <taxon>Actinomycetes</taxon>
        <taxon>Micrococcales</taxon>
        <taxon>Promicromonosporaceae</taxon>
        <taxon>Promicromonospora</taxon>
    </lineage>
</organism>
<evidence type="ECO:0008006" key="3">
    <source>
        <dbReference type="Google" id="ProtNLM"/>
    </source>
</evidence>
<dbReference type="EMBL" id="JACGWV010000001">
    <property type="protein sequence ID" value="MBA8806173.1"/>
    <property type="molecule type" value="Genomic_DNA"/>
</dbReference>
<evidence type="ECO:0000313" key="1">
    <source>
        <dbReference type="EMBL" id="MBA8806173.1"/>
    </source>
</evidence>
<keyword evidence="2" id="KW-1185">Reference proteome</keyword>
<accession>A0A7W3PBY3</accession>
<protein>
    <recommendedName>
        <fullName evidence="3">Adhesin</fullName>
    </recommendedName>
</protein>
<dbReference type="AlphaFoldDB" id="A0A7W3PBY3"/>
<dbReference type="Proteomes" id="UP000540568">
    <property type="component" value="Unassembled WGS sequence"/>
</dbReference>
<comment type="caution">
    <text evidence="1">The sequence shown here is derived from an EMBL/GenBank/DDBJ whole genome shotgun (WGS) entry which is preliminary data.</text>
</comment>
<sequence length="265" mass="26234">MTTESWSVAAPQTIEVGGATTLTVRLTNGRAEIVADPNRTSGAVVEVLEVSTRPLQVLAEHGNLRVAYDFPGLEGFVDRFRGLKDQDSAVVRITVPATSVVDVATVGAEVVVTGAQSGVNVKTAGGAITVTGTSGSVTTKSGTGAVTIAEHSGDASATTVSGAVSLVGALGRVSVQTVSGAVDVTAVGTTPLVNAKTVSGAAAVQLDAGAPVNLRARSVTGKVVIDGAQATSSAQRTVVVDHAEPGAAAYISTNTVSGTATVTRG</sequence>
<gene>
    <name evidence="1" type="ORF">FHX71_000115</name>
</gene>
<dbReference type="RefSeq" id="WP_182613949.1">
    <property type="nucleotide sequence ID" value="NZ_BAAATF010000001.1"/>
</dbReference>